<feature type="region of interest" description="Disordered" evidence="3">
    <location>
        <begin position="82"/>
        <end position="106"/>
    </location>
</feature>
<dbReference type="InterPro" id="IPR044898">
    <property type="entry name" value="CDI_dom_sf"/>
</dbReference>
<dbReference type="InterPro" id="IPR003175">
    <property type="entry name" value="CDI_dom"/>
</dbReference>
<gene>
    <name evidence="5" type="ORF">AMTR_s00126p00079310</name>
</gene>
<evidence type="ECO:0000259" key="4">
    <source>
        <dbReference type="Pfam" id="PF02234"/>
    </source>
</evidence>
<name>W1NN97_AMBTC</name>
<dbReference type="STRING" id="13333.W1NN97"/>
<evidence type="ECO:0000256" key="1">
    <source>
        <dbReference type="ARBA" id="ARBA00010274"/>
    </source>
</evidence>
<dbReference type="eggNOG" id="ENOG502RZHP">
    <property type="taxonomic scope" value="Eukaryota"/>
</dbReference>
<dbReference type="PANTHER" id="PTHR46776">
    <property type="entry name" value="CYCLIN-DEPENDENT KINASE INHIBITOR 4-RELATED"/>
    <property type="match status" value="1"/>
</dbReference>
<evidence type="ECO:0000256" key="2">
    <source>
        <dbReference type="ARBA" id="ARBA00023013"/>
    </source>
</evidence>
<dbReference type="KEGG" id="atr:18425064"/>
<keyword evidence="6" id="KW-1185">Reference proteome</keyword>
<evidence type="ECO:0000313" key="6">
    <source>
        <dbReference type="Proteomes" id="UP000017836"/>
    </source>
</evidence>
<accession>W1NN97</accession>
<keyword evidence="2" id="KW-0649">Protein kinase inhibitor</keyword>
<comment type="similarity">
    <text evidence="1">Belongs to the CDI family. ICK/KRP subfamily.</text>
</comment>
<dbReference type="HOGENOM" id="CLU_083146_1_0_1"/>
<dbReference type="GO" id="GO:0045740">
    <property type="term" value="P:positive regulation of DNA replication"/>
    <property type="evidence" value="ECO:0000318"/>
    <property type="project" value="GO_Central"/>
</dbReference>
<dbReference type="Pfam" id="PF02234">
    <property type="entry name" value="CDI"/>
    <property type="match status" value="1"/>
</dbReference>
<feature type="domain" description="Cyclin-dependent kinase inhibitor" evidence="4">
    <location>
        <begin position="177"/>
        <end position="220"/>
    </location>
</feature>
<feature type="region of interest" description="Disordered" evidence="3">
    <location>
        <begin position="129"/>
        <end position="149"/>
    </location>
</feature>
<dbReference type="OrthoDB" id="6373236at2759"/>
<dbReference type="GO" id="GO:0051726">
    <property type="term" value="P:regulation of cell cycle"/>
    <property type="evidence" value="ECO:0007669"/>
    <property type="project" value="InterPro"/>
</dbReference>
<dbReference type="PIRSF" id="PIRSF017811">
    <property type="entry name" value="CDK_inhib_pln"/>
    <property type="match status" value="1"/>
</dbReference>
<dbReference type="InterPro" id="IPR044275">
    <property type="entry name" value="KRP"/>
</dbReference>
<reference evidence="6" key="1">
    <citation type="journal article" date="2013" name="Science">
        <title>The Amborella genome and the evolution of flowering plants.</title>
        <authorList>
            <consortium name="Amborella Genome Project"/>
        </authorList>
    </citation>
    <scope>NUCLEOTIDE SEQUENCE [LARGE SCALE GENOMIC DNA]</scope>
</reference>
<dbReference type="Gene3D" id="4.10.365.10">
    <property type="entry name" value="p27"/>
    <property type="match status" value="1"/>
</dbReference>
<dbReference type="Proteomes" id="UP000017836">
    <property type="component" value="Unassembled WGS sequence"/>
</dbReference>
<organism evidence="5 6">
    <name type="scientific">Amborella trichopoda</name>
    <dbReference type="NCBI Taxonomy" id="13333"/>
    <lineage>
        <taxon>Eukaryota</taxon>
        <taxon>Viridiplantae</taxon>
        <taxon>Streptophyta</taxon>
        <taxon>Embryophyta</taxon>
        <taxon>Tracheophyta</taxon>
        <taxon>Spermatophyta</taxon>
        <taxon>Magnoliopsida</taxon>
        <taxon>Amborellales</taxon>
        <taxon>Amborellaceae</taxon>
        <taxon>Amborella</taxon>
    </lineage>
</organism>
<proteinExistence type="inferred from homology"/>
<dbReference type="EMBL" id="KI396602">
    <property type="protein sequence ID" value="ERM97131.1"/>
    <property type="molecule type" value="Genomic_DNA"/>
</dbReference>
<evidence type="ECO:0000313" key="5">
    <source>
        <dbReference type="EMBL" id="ERM97131.1"/>
    </source>
</evidence>
<dbReference type="OMA" id="KYMRSKC"/>
<dbReference type="GO" id="GO:0005634">
    <property type="term" value="C:nucleus"/>
    <property type="evidence" value="ECO:0000318"/>
    <property type="project" value="GO_Central"/>
</dbReference>
<dbReference type="AlphaFoldDB" id="W1NN97"/>
<protein>
    <recommendedName>
        <fullName evidence="4">Cyclin-dependent kinase inhibitor domain-containing protein</fullName>
    </recommendedName>
</protein>
<evidence type="ECO:0000256" key="3">
    <source>
        <dbReference type="SAM" id="MobiDB-lite"/>
    </source>
</evidence>
<dbReference type="Gramene" id="ERM97131">
    <property type="protein sequence ID" value="ERM97131"/>
    <property type="gene ID" value="AMTR_s00126p00079310"/>
</dbReference>
<sequence>MGKYMRKCRGGLGGVAVMELAQVASGVRTRARSLALARASSSTGELQISYLELRNRKLVKVWEREKHRELASRPQKLVISSRVEEAVPSSPDQRVSNSSSAGSSKVVAETGQNFQAQISLEENNTMVENNRERRETTPCSNPLAESDAHDSTEIPAEIQITRCFSGCKPSEISGKSPPTAEIEEFFAMVEREEQRRFSEKYNYDVVKDEALCGRYEWVRLKP</sequence>
<dbReference type="GO" id="GO:0004861">
    <property type="term" value="F:cyclin-dependent protein serine/threonine kinase inhibitor activity"/>
    <property type="evidence" value="ECO:0000318"/>
    <property type="project" value="GO_Central"/>
</dbReference>